<organism evidence="2 3">
    <name type="scientific">Glossina austeni</name>
    <name type="common">Savannah tsetse fly</name>
    <dbReference type="NCBI Taxonomy" id="7395"/>
    <lineage>
        <taxon>Eukaryota</taxon>
        <taxon>Metazoa</taxon>
        <taxon>Ecdysozoa</taxon>
        <taxon>Arthropoda</taxon>
        <taxon>Hexapoda</taxon>
        <taxon>Insecta</taxon>
        <taxon>Pterygota</taxon>
        <taxon>Neoptera</taxon>
        <taxon>Endopterygota</taxon>
        <taxon>Diptera</taxon>
        <taxon>Brachycera</taxon>
        <taxon>Muscomorpha</taxon>
        <taxon>Hippoboscoidea</taxon>
        <taxon>Glossinidae</taxon>
        <taxon>Glossina</taxon>
    </lineage>
</organism>
<accession>A0A1A9VYE7</accession>
<feature type="compositionally biased region" description="Polar residues" evidence="1">
    <location>
        <begin position="58"/>
        <end position="68"/>
    </location>
</feature>
<evidence type="ECO:0000313" key="2">
    <source>
        <dbReference type="EnsemblMetazoa" id="GAUT051690-PA"/>
    </source>
</evidence>
<feature type="region of interest" description="Disordered" evidence="1">
    <location>
        <begin position="1"/>
        <end position="68"/>
    </location>
</feature>
<reference evidence="2" key="1">
    <citation type="submission" date="2020-05" db="UniProtKB">
        <authorList>
            <consortium name="EnsemblMetazoa"/>
        </authorList>
    </citation>
    <scope>IDENTIFICATION</scope>
    <source>
        <strain evidence="2">TTRI</strain>
    </source>
</reference>
<name>A0A1A9VYE7_GLOAU</name>
<dbReference type="VEuPathDB" id="VectorBase:GAUT051690"/>
<feature type="compositionally biased region" description="Basic residues" evidence="1">
    <location>
        <begin position="1"/>
        <end position="11"/>
    </location>
</feature>
<keyword evidence="3" id="KW-1185">Reference proteome</keyword>
<evidence type="ECO:0000256" key="1">
    <source>
        <dbReference type="SAM" id="MobiDB-lite"/>
    </source>
</evidence>
<feature type="compositionally biased region" description="Acidic residues" evidence="1">
    <location>
        <begin position="15"/>
        <end position="31"/>
    </location>
</feature>
<protein>
    <submittedName>
        <fullName evidence="2">Uncharacterized protein</fullName>
    </submittedName>
</protein>
<dbReference type="EnsemblMetazoa" id="GAUT051690-RA">
    <property type="protein sequence ID" value="GAUT051690-PA"/>
    <property type="gene ID" value="GAUT051690"/>
</dbReference>
<proteinExistence type="predicted"/>
<evidence type="ECO:0000313" key="3">
    <source>
        <dbReference type="Proteomes" id="UP000078200"/>
    </source>
</evidence>
<sequence>MKKKRKKKKEKKKEEEEEEETEDHFDDDDNDNEKRKPVFLHSKEHPHKRAKKEPAIQPSKQTKSRPANRQSYLLNDLMVFHITTIQPNHSPKDSRSYKAPIFGGEFVERYYLNNIVVAVFVSLKHSTTQTNTQAPNQCLCALMGNGSDVSVARLWWHHSLSRGAMLLRPLRPLGR</sequence>
<dbReference type="AlphaFoldDB" id="A0A1A9VYE7"/>
<dbReference type="Proteomes" id="UP000078200">
    <property type="component" value="Unassembled WGS sequence"/>
</dbReference>